<dbReference type="EMBL" id="JAQIZT010000015">
    <property type="protein sequence ID" value="KAJ6971217.1"/>
    <property type="molecule type" value="Genomic_DNA"/>
</dbReference>
<accession>A0AAD6LQ13</accession>
<comment type="caution">
    <text evidence="7">The sequence shown here is derived from an EMBL/GenBank/DDBJ whole genome shotgun (WGS) entry which is preliminary data.</text>
</comment>
<keyword evidence="3 6" id="KW-0812">Transmembrane</keyword>
<dbReference type="CDD" id="cd13132">
    <property type="entry name" value="MATE_eukaryotic"/>
    <property type="match status" value="2"/>
</dbReference>
<name>A0AAD6LQ13_9ROSI</name>
<dbReference type="InterPro" id="IPR002528">
    <property type="entry name" value="MATE_fam"/>
</dbReference>
<evidence type="ECO:0000313" key="7">
    <source>
        <dbReference type="EMBL" id="KAJ6971217.1"/>
    </source>
</evidence>
<dbReference type="GO" id="GO:0042910">
    <property type="term" value="F:xenobiotic transmembrane transporter activity"/>
    <property type="evidence" value="ECO:0007669"/>
    <property type="project" value="InterPro"/>
</dbReference>
<feature type="transmembrane region" description="Helical" evidence="6">
    <location>
        <begin position="673"/>
        <end position="698"/>
    </location>
</feature>
<keyword evidence="5 6" id="KW-0472">Membrane</keyword>
<feature type="transmembrane region" description="Helical" evidence="6">
    <location>
        <begin position="209"/>
        <end position="227"/>
    </location>
</feature>
<feature type="transmembrane region" description="Helical" evidence="6">
    <location>
        <begin position="383"/>
        <end position="407"/>
    </location>
</feature>
<evidence type="ECO:0000256" key="3">
    <source>
        <dbReference type="ARBA" id="ARBA00022692"/>
    </source>
</evidence>
<feature type="transmembrane region" description="Helical" evidence="6">
    <location>
        <begin position="168"/>
        <end position="189"/>
    </location>
</feature>
<feature type="transmembrane region" description="Helical" evidence="6">
    <location>
        <begin position="482"/>
        <end position="502"/>
    </location>
</feature>
<dbReference type="AlphaFoldDB" id="A0AAD6LQ13"/>
<feature type="transmembrane region" description="Helical" evidence="6">
    <location>
        <begin position="427"/>
        <end position="455"/>
    </location>
</feature>
<feature type="transmembrane region" description="Helical" evidence="6">
    <location>
        <begin position="1045"/>
        <end position="1067"/>
    </location>
</feature>
<protein>
    <recommendedName>
        <fullName evidence="6">Protein DETOXIFICATION</fullName>
    </recommendedName>
    <alternativeName>
        <fullName evidence="6">Multidrug and toxic compound extrusion protein</fullName>
    </alternativeName>
</protein>
<feature type="transmembrane region" description="Helical" evidence="6">
    <location>
        <begin position="1073"/>
        <end position="1094"/>
    </location>
</feature>
<feature type="transmembrane region" description="Helical" evidence="6">
    <location>
        <begin position="514"/>
        <end position="533"/>
    </location>
</feature>
<feature type="transmembrane region" description="Helical" evidence="6">
    <location>
        <begin position="234"/>
        <end position="254"/>
    </location>
</feature>
<gene>
    <name evidence="7" type="ORF">NC653_035480</name>
</gene>
<dbReference type="PANTHER" id="PTHR11206">
    <property type="entry name" value="MULTIDRUG RESISTANCE PROTEIN"/>
    <property type="match status" value="1"/>
</dbReference>
<evidence type="ECO:0000256" key="6">
    <source>
        <dbReference type="RuleBase" id="RU004914"/>
    </source>
</evidence>
<evidence type="ECO:0000256" key="4">
    <source>
        <dbReference type="ARBA" id="ARBA00022989"/>
    </source>
</evidence>
<reference evidence="7" key="1">
    <citation type="journal article" date="2023" name="Mol. Ecol. Resour.">
        <title>Chromosome-level genome assembly of a triploid poplar Populus alba 'Berolinensis'.</title>
        <authorList>
            <person name="Chen S."/>
            <person name="Yu Y."/>
            <person name="Wang X."/>
            <person name="Wang S."/>
            <person name="Zhang T."/>
            <person name="Zhou Y."/>
            <person name="He R."/>
            <person name="Meng N."/>
            <person name="Wang Y."/>
            <person name="Liu W."/>
            <person name="Liu Z."/>
            <person name="Liu J."/>
            <person name="Guo Q."/>
            <person name="Huang H."/>
            <person name="Sederoff R.R."/>
            <person name="Wang G."/>
            <person name="Qu G."/>
            <person name="Chen S."/>
        </authorList>
    </citation>
    <scope>NUCLEOTIDE SEQUENCE</scope>
    <source>
        <strain evidence="7">SC-2020</strain>
    </source>
</reference>
<dbReference type="NCBIfam" id="TIGR00797">
    <property type="entry name" value="matE"/>
    <property type="match status" value="2"/>
</dbReference>
<comment type="subcellular location">
    <subcellularLocation>
        <location evidence="1">Membrane</location>
        <topology evidence="1">Multi-pass membrane protein</topology>
    </subcellularLocation>
</comment>
<comment type="similarity">
    <text evidence="2 6">Belongs to the multi antimicrobial extrusion (MATE) (TC 2.A.66.1) family.</text>
</comment>
<feature type="transmembrane region" description="Helical" evidence="6">
    <location>
        <begin position="1014"/>
        <end position="1038"/>
    </location>
</feature>
<dbReference type="GO" id="GO:1990961">
    <property type="term" value="P:xenobiotic detoxification by transmembrane export across the plasma membrane"/>
    <property type="evidence" value="ECO:0007669"/>
    <property type="project" value="InterPro"/>
</dbReference>
<keyword evidence="4 6" id="KW-1133">Transmembrane helix</keyword>
<feature type="transmembrane region" description="Helical" evidence="6">
    <location>
        <begin position="350"/>
        <end position="371"/>
    </location>
</feature>
<feature type="transmembrane region" description="Helical" evidence="6">
    <location>
        <begin position="755"/>
        <end position="776"/>
    </location>
</feature>
<feature type="transmembrane region" description="Helical" evidence="6">
    <location>
        <begin position="821"/>
        <end position="841"/>
    </location>
</feature>
<dbReference type="InterPro" id="IPR045069">
    <property type="entry name" value="MATE_euk"/>
</dbReference>
<proteinExistence type="inferred from homology"/>
<evidence type="ECO:0000256" key="5">
    <source>
        <dbReference type="ARBA" id="ARBA00023136"/>
    </source>
</evidence>
<dbReference type="Pfam" id="PF01554">
    <property type="entry name" value="MatE"/>
    <property type="match status" value="4"/>
</dbReference>
<dbReference type="GO" id="GO:0016020">
    <property type="term" value="C:membrane"/>
    <property type="evidence" value="ECO:0007669"/>
    <property type="project" value="UniProtKB-SubCell"/>
</dbReference>
<feature type="transmembrane region" description="Helical" evidence="6">
    <location>
        <begin position="796"/>
        <end position="814"/>
    </location>
</feature>
<keyword evidence="8" id="KW-1185">Reference proteome</keyword>
<evidence type="ECO:0000256" key="2">
    <source>
        <dbReference type="ARBA" id="ARBA00010199"/>
    </source>
</evidence>
<feature type="transmembrane region" description="Helical" evidence="6">
    <location>
        <begin position="266"/>
        <end position="288"/>
    </location>
</feature>
<organism evidence="7 8">
    <name type="scientific">Populus alba x Populus x berolinensis</name>
    <dbReference type="NCBI Taxonomy" id="444605"/>
    <lineage>
        <taxon>Eukaryota</taxon>
        <taxon>Viridiplantae</taxon>
        <taxon>Streptophyta</taxon>
        <taxon>Embryophyta</taxon>
        <taxon>Tracheophyta</taxon>
        <taxon>Spermatophyta</taxon>
        <taxon>Magnoliopsida</taxon>
        <taxon>eudicotyledons</taxon>
        <taxon>Gunneridae</taxon>
        <taxon>Pentapetalae</taxon>
        <taxon>rosids</taxon>
        <taxon>fabids</taxon>
        <taxon>Malpighiales</taxon>
        <taxon>Salicaceae</taxon>
        <taxon>Saliceae</taxon>
        <taxon>Populus</taxon>
    </lineage>
</organism>
<sequence>MEELRWLEETAKVVRAHHHAASRGIKVIHGSIIITVKQRESVERFTRSTFTIIIIMDNSIQESLLVPEELSNVDLKTRIWTESKMIWKIAFPAMVARVTSFGMIVVTQAFLGHIGKLELAAFALLQSFIVRFINGILIGMSSATETLCGQAFGARHDHMMGIYLQRSWIVDGAAATILLPLVIFAAPIFRLLGQEEDVAIAAGNMSPWFIPYVYYLVFSLTIQMYLQAQLKNKVVGWFSAISFVLHILLSWIFVNKLELGTAGAMGALTISTWSLVIGLLVYIFGGWCPNTWKGFTKAAFADILPVVKLSISSGFMICLEIWYNSIIILAAGYVKNATTAISAFSLCHNILTWEFMLSFGFLGAACVRVANELGRGNPKAAKFSVEIILSTSIIIGVLIWVLCLIFGKEISRFLTSDEEVAETVSSLAVLLAFSILLNSVQPVLTGKFFFLILFYDKLKRQVSKSVKWDFENDFTGSNNSDFFILLFCFPPTGLGVAVGAGVQSMVAFVNLGSYYIIGLPAGILLGYVVHLEVQCKRLYSPTSSGGLIGMSSLEIRYNSTIILAAGYMKNATTAVSVFSLCHNIDPFMRIHAYRWLSWRCMVHLTLHCFALLDVEDDSLSLSSIEWSISLENNVFMMRLLYIMDNSIQESLLVPEELSNVDLKTRIWTESKMIWKIAFPAMVARVTSFGMIVVTQAFLGHIGKLELAAFALLQSFIVRFINGILIGMSSATETLCGQAFGARHDHMMGIYLQRSWIVDGAAATILLPLVIFAAPIFRLLGQEEDVAIAAGNMSPWFIPYVYYLVFSLTIQMYLQAQLKNKVVGWFSAISFVLHILLSWIFVNKLELGTAGAMGALTISTWSLVIGLLVYIFGGWCPNTWKGFTKAAFADILPVVKLSISSGFMICLEIWYNSIIILAAGYMKNATTAISAFSICHNILAWEFMLSVGFLGAACVRVANELGRGNAKAAKFSIKIILSTSIVIGVGFWVLCLIFGEEIAHFLTSDEEVAETVSSLAVLLAFSILLNSVQPVLTGVAVGAGVQSMVAFVNLGSYYIIGLPAGILLGYVVHLEVQGLWMGLLSGVVVQTLILSYIIWRTDWDEQVNKASERLKRWFLKSEKDAIESSTPA</sequence>
<feature type="transmembrane region" description="Helical" evidence="6">
    <location>
        <begin position="853"/>
        <end position="875"/>
    </location>
</feature>
<feature type="transmembrane region" description="Helical" evidence="6">
    <location>
        <begin position="937"/>
        <end position="958"/>
    </location>
</feature>
<evidence type="ECO:0000256" key="1">
    <source>
        <dbReference type="ARBA" id="ARBA00004141"/>
    </source>
</evidence>
<evidence type="ECO:0000313" key="8">
    <source>
        <dbReference type="Proteomes" id="UP001164929"/>
    </source>
</evidence>
<dbReference type="Proteomes" id="UP001164929">
    <property type="component" value="Chromosome 15"/>
</dbReference>
<dbReference type="GO" id="GO:0015297">
    <property type="term" value="F:antiporter activity"/>
    <property type="evidence" value="ECO:0007669"/>
    <property type="project" value="InterPro"/>
</dbReference>
<feature type="transmembrane region" description="Helical" evidence="6">
    <location>
        <begin position="309"/>
        <end position="330"/>
    </location>
</feature>
<feature type="transmembrane region" description="Helical" evidence="6">
    <location>
        <begin position="896"/>
        <end position="917"/>
    </location>
</feature>
<feature type="transmembrane region" description="Helical" evidence="6">
    <location>
        <begin position="86"/>
        <end position="111"/>
    </location>
</feature>
<feature type="transmembrane region" description="Helical" evidence="6">
    <location>
        <begin position="970"/>
        <end position="994"/>
    </location>
</feature>